<protein>
    <recommendedName>
        <fullName evidence="7">LRRNT domain-containing protein</fullName>
    </recommendedName>
</protein>
<dbReference type="SUPFAM" id="SSF52058">
    <property type="entry name" value="L domain-like"/>
    <property type="match status" value="1"/>
</dbReference>
<proteinExistence type="predicted"/>
<dbReference type="InterPro" id="IPR032675">
    <property type="entry name" value="LRR_dom_sf"/>
</dbReference>
<dbReference type="Gene3D" id="3.80.10.10">
    <property type="entry name" value="Ribonuclease Inhibitor"/>
    <property type="match status" value="1"/>
</dbReference>
<gene>
    <name evidence="5" type="ORF">BOX15_Mlig014032g1</name>
</gene>
<feature type="compositionally biased region" description="Polar residues" evidence="3">
    <location>
        <begin position="367"/>
        <end position="380"/>
    </location>
</feature>
<keyword evidence="4" id="KW-1133">Transmembrane helix</keyword>
<dbReference type="PROSITE" id="PS51450">
    <property type="entry name" value="LRR"/>
    <property type="match status" value="1"/>
</dbReference>
<sequence length="551" mass="59757">FKEEHALKVNKTKSRLLKTARQHSYSAIFNTKAELPTTIWSVWLIVCFRRIRISSNFPYLSMAGLLRKLIQFMLLLTLVLSGSQSVEPEMTCHSSRPGSKVCLGGGTLDVSCSSDTASLVLLFQSFASWPASAASPGRGLVGCDSVDHLKVTGWQGPELESGHTAQLPNLSSMEILNGSLTTVGPDVCGKRLRQLSLARNRVRDLSQRALIGCGSLESLDLSYNRIERLPDGLLAACGSLRTLKLNGNRLSQLGPRALQGAVSLFELHALSNQFSTLGSLERAFASNQRLSLIDLRNNELFAYLPASDDGLCGPENVTVRLHFAGCPPAPATDAAVCETVRRHRCLGSSAHLLVIFTSCQVSLDSMHRSSCSPTGRASTTARKESETAAPTPPAVCPTLNSIQVGTDVSSIESLLLRRFGLYPDGVWLLYSLAGSVALCLVILITSLVVCHRLKLQMARLQVCREPLLGSGIDAADLQLKRFQTLYSRHSLLAPTASLPPHCRTGCNSRCRSVVEGASDCDDPNHVEVQQLELFIADDAESSGRRYETQLQ</sequence>
<dbReference type="AlphaFoldDB" id="A0A267H6N8"/>
<dbReference type="PANTHER" id="PTHR24366">
    <property type="entry name" value="IG(IMMUNOGLOBULIN) AND LRR(LEUCINE RICH REPEAT) DOMAINS"/>
    <property type="match status" value="1"/>
</dbReference>
<keyword evidence="6" id="KW-1185">Reference proteome</keyword>
<reference evidence="5 6" key="1">
    <citation type="submission" date="2017-06" db="EMBL/GenBank/DDBJ databases">
        <title>A platform for efficient transgenesis in Macrostomum lignano, a flatworm model organism for stem cell research.</title>
        <authorList>
            <person name="Berezikov E."/>
        </authorList>
    </citation>
    <scope>NUCLEOTIDE SEQUENCE [LARGE SCALE GENOMIC DNA]</scope>
    <source>
        <strain evidence="5">DV1</strain>
        <tissue evidence="5">Whole organism</tissue>
    </source>
</reference>
<dbReference type="OrthoDB" id="1055097at2759"/>
<feature type="non-terminal residue" evidence="5">
    <location>
        <position position="1"/>
    </location>
</feature>
<name>A0A267H6N8_9PLAT</name>
<organism evidence="5 6">
    <name type="scientific">Macrostomum lignano</name>
    <dbReference type="NCBI Taxonomy" id="282301"/>
    <lineage>
        <taxon>Eukaryota</taxon>
        <taxon>Metazoa</taxon>
        <taxon>Spiralia</taxon>
        <taxon>Lophotrochozoa</taxon>
        <taxon>Platyhelminthes</taxon>
        <taxon>Rhabditophora</taxon>
        <taxon>Macrostomorpha</taxon>
        <taxon>Macrostomida</taxon>
        <taxon>Macrostomidae</taxon>
        <taxon>Macrostomum</taxon>
    </lineage>
</organism>
<dbReference type="InterPro" id="IPR003591">
    <property type="entry name" value="Leu-rich_rpt_typical-subtyp"/>
</dbReference>
<dbReference type="STRING" id="282301.A0A267H6N8"/>
<dbReference type="InterPro" id="IPR001611">
    <property type="entry name" value="Leu-rich_rpt"/>
</dbReference>
<dbReference type="SMART" id="SM00369">
    <property type="entry name" value="LRR_TYP"/>
    <property type="match status" value="3"/>
</dbReference>
<evidence type="ECO:0000256" key="2">
    <source>
        <dbReference type="ARBA" id="ARBA00022737"/>
    </source>
</evidence>
<dbReference type="EMBL" id="NIVC01000029">
    <property type="protein sequence ID" value="PAA93354.1"/>
    <property type="molecule type" value="Genomic_DNA"/>
</dbReference>
<comment type="caution">
    <text evidence="5">The sequence shown here is derived from an EMBL/GenBank/DDBJ whole genome shotgun (WGS) entry which is preliminary data.</text>
</comment>
<accession>A0A267H6N8</accession>
<evidence type="ECO:0000313" key="5">
    <source>
        <dbReference type="EMBL" id="PAA93354.1"/>
    </source>
</evidence>
<evidence type="ECO:0000256" key="4">
    <source>
        <dbReference type="SAM" id="Phobius"/>
    </source>
</evidence>
<feature type="transmembrane region" description="Helical" evidence="4">
    <location>
        <begin position="427"/>
        <end position="450"/>
    </location>
</feature>
<evidence type="ECO:0000256" key="3">
    <source>
        <dbReference type="SAM" id="MobiDB-lite"/>
    </source>
</evidence>
<dbReference type="Proteomes" id="UP000215902">
    <property type="component" value="Unassembled WGS sequence"/>
</dbReference>
<feature type="region of interest" description="Disordered" evidence="3">
    <location>
        <begin position="367"/>
        <end position="392"/>
    </location>
</feature>
<evidence type="ECO:0000313" key="6">
    <source>
        <dbReference type="Proteomes" id="UP000215902"/>
    </source>
</evidence>
<keyword evidence="1" id="KW-0433">Leucine-rich repeat</keyword>
<evidence type="ECO:0008006" key="7">
    <source>
        <dbReference type="Google" id="ProtNLM"/>
    </source>
</evidence>
<keyword evidence="2" id="KW-0677">Repeat</keyword>
<dbReference type="Pfam" id="PF13855">
    <property type="entry name" value="LRR_8"/>
    <property type="match status" value="1"/>
</dbReference>
<evidence type="ECO:0000256" key="1">
    <source>
        <dbReference type="ARBA" id="ARBA00022614"/>
    </source>
</evidence>
<dbReference type="PANTHER" id="PTHR24366:SF96">
    <property type="entry name" value="LEUCINE RICH REPEAT CONTAINING 53"/>
    <property type="match status" value="1"/>
</dbReference>
<keyword evidence="4" id="KW-0472">Membrane</keyword>
<keyword evidence="4" id="KW-0812">Transmembrane</keyword>